<dbReference type="InterPro" id="IPR051311">
    <property type="entry name" value="DedA_domain"/>
</dbReference>
<protein>
    <submittedName>
        <fullName evidence="8">Rhodanese domain protein</fullName>
    </submittedName>
</protein>
<dbReference type="PANTHER" id="PTHR42709">
    <property type="entry name" value="ALKALINE PHOSPHATASE LIKE PROTEIN"/>
    <property type="match status" value="1"/>
</dbReference>
<comment type="subcellular location">
    <subcellularLocation>
        <location evidence="1">Cell membrane</location>
        <topology evidence="1">Multi-pass membrane protein</topology>
    </subcellularLocation>
</comment>
<keyword evidence="2" id="KW-1003">Cell membrane</keyword>
<dbReference type="PANTHER" id="PTHR42709:SF6">
    <property type="entry name" value="UNDECAPRENYL PHOSPHATE TRANSPORTER A"/>
    <property type="match status" value="1"/>
</dbReference>
<feature type="domain" description="Rhodanese" evidence="7">
    <location>
        <begin position="220"/>
        <end position="315"/>
    </location>
</feature>
<dbReference type="OrthoDB" id="109842at2"/>
<keyword evidence="9" id="KW-1185">Reference proteome</keyword>
<dbReference type="EMBL" id="CP002467">
    <property type="protein sequence ID" value="ADV84834.1"/>
    <property type="molecule type" value="Genomic_DNA"/>
</dbReference>
<dbReference type="SMART" id="SM00450">
    <property type="entry name" value="RHOD"/>
    <property type="match status" value="1"/>
</dbReference>
<evidence type="ECO:0000256" key="3">
    <source>
        <dbReference type="ARBA" id="ARBA00022692"/>
    </source>
</evidence>
<feature type="transmembrane region" description="Helical" evidence="6">
    <location>
        <begin position="168"/>
        <end position="195"/>
    </location>
</feature>
<evidence type="ECO:0000256" key="4">
    <source>
        <dbReference type="ARBA" id="ARBA00022989"/>
    </source>
</evidence>
<feature type="transmembrane region" description="Helical" evidence="6">
    <location>
        <begin position="12"/>
        <end position="37"/>
    </location>
</feature>
<dbReference type="KEGG" id="tsa:AciPR4_4086"/>
<accession>E8V4L0</accession>
<dbReference type="InterPro" id="IPR001763">
    <property type="entry name" value="Rhodanese-like_dom"/>
</dbReference>
<dbReference type="Gene3D" id="3.40.250.10">
    <property type="entry name" value="Rhodanese-like domain"/>
    <property type="match status" value="1"/>
</dbReference>
<keyword evidence="3 6" id="KW-0812">Transmembrane</keyword>
<evidence type="ECO:0000256" key="2">
    <source>
        <dbReference type="ARBA" id="ARBA00022475"/>
    </source>
</evidence>
<keyword evidence="5 6" id="KW-0472">Membrane</keyword>
<dbReference type="AlphaFoldDB" id="E8V4L0"/>
<sequence>MGWAAVWVAGHGYIAVGVILFLSSLGLPMPVVVTMLLAGAAAHAGKLSIVHLFVLGVLVENIGATLMYLAGRTTGWWLLGRLCRLTMDPEVCIFRSADFFYEKGARTLLIARFVPGLNSMAPPLAGSLHMRPFRFWRMDVVGAMLHCAAWMGVGFLLSPFLLKITNALAVVGHVVLGVVALAAFGYAAAWLVVAIKGRKYSQVARVTAEEVLERLENPTLDRPVVIADVRSHGYYDPGMQRIKNSIRVEPSRLLPELEALRETLAPECEIYVYCSCLRDATSARIAHMLNERGNNVRVIQGGLKAWTKAGFPMELVPEDDMRHLPRFD</sequence>
<keyword evidence="4 6" id="KW-1133">Transmembrane helix</keyword>
<evidence type="ECO:0000256" key="5">
    <source>
        <dbReference type="ARBA" id="ARBA00023136"/>
    </source>
</evidence>
<feature type="transmembrane region" description="Helical" evidence="6">
    <location>
        <begin position="49"/>
        <end position="70"/>
    </location>
</feature>
<proteinExistence type="predicted"/>
<dbReference type="eggNOG" id="COG0586">
    <property type="taxonomic scope" value="Bacteria"/>
</dbReference>
<gene>
    <name evidence="8" type="ordered locus">AciPR4_4086</name>
</gene>
<organism evidence="8 9">
    <name type="scientific">Terriglobus saanensis (strain ATCC BAA-1853 / DSM 23119 / SP1PR4)</name>
    <dbReference type="NCBI Taxonomy" id="401053"/>
    <lineage>
        <taxon>Bacteria</taxon>
        <taxon>Pseudomonadati</taxon>
        <taxon>Acidobacteriota</taxon>
        <taxon>Terriglobia</taxon>
        <taxon>Terriglobales</taxon>
        <taxon>Acidobacteriaceae</taxon>
        <taxon>Terriglobus</taxon>
    </lineage>
</organism>
<dbReference type="SUPFAM" id="SSF52821">
    <property type="entry name" value="Rhodanese/Cell cycle control phosphatase"/>
    <property type="match status" value="1"/>
</dbReference>
<reference evidence="8 9" key="1">
    <citation type="journal article" date="2012" name="Stand. Genomic Sci.">
        <title>Complete genome sequence of Terriglobus saanensis type strain SP1PR4(T), an Acidobacteria from tundra soil.</title>
        <authorList>
            <person name="Rawat S.R."/>
            <person name="Mannisto M.K."/>
            <person name="Starovoytov V."/>
            <person name="Goodwin L."/>
            <person name="Nolan M."/>
            <person name="Hauser L."/>
            <person name="Land M."/>
            <person name="Davenport K.W."/>
            <person name="Woyke T."/>
            <person name="Haggblom M.M."/>
        </authorList>
    </citation>
    <scope>NUCLEOTIDE SEQUENCE</scope>
    <source>
        <strain evidence="9">ATCC BAA-1853 / DSM 23119 / SP1PR4</strain>
    </source>
</reference>
<feature type="transmembrane region" description="Helical" evidence="6">
    <location>
        <begin position="140"/>
        <end position="162"/>
    </location>
</feature>
<evidence type="ECO:0000256" key="1">
    <source>
        <dbReference type="ARBA" id="ARBA00004651"/>
    </source>
</evidence>
<dbReference type="STRING" id="401053.AciPR4_4086"/>
<evidence type="ECO:0000313" key="8">
    <source>
        <dbReference type="EMBL" id="ADV84834.1"/>
    </source>
</evidence>
<evidence type="ECO:0000256" key="6">
    <source>
        <dbReference type="SAM" id="Phobius"/>
    </source>
</evidence>
<dbReference type="HOGENOM" id="CLU_058197_0_0_0"/>
<dbReference type="Pfam" id="PF00581">
    <property type="entry name" value="Rhodanese"/>
    <property type="match status" value="1"/>
</dbReference>
<name>E8V4L0_TERSS</name>
<dbReference type="GO" id="GO:0005886">
    <property type="term" value="C:plasma membrane"/>
    <property type="evidence" value="ECO:0007669"/>
    <property type="project" value="UniProtKB-SubCell"/>
</dbReference>
<dbReference type="PROSITE" id="PS50206">
    <property type="entry name" value="RHODANESE_3"/>
    <property type="match status" value="1"/>
</dbReference>
<dbReference type="eggNOG" id="COG0607">
    <property type="taxonomic scope" value="Bacteria"/>
</dbReference>
<evidence type="ECO:0000259" key="7">
    <source>
        <dbReference type="PROSITE" id="PS50206"/>
    </source>
</evidence>
<dbReference type="Proteomes" id="UP000006844">
    <property type="component" value="Chromosome"/>
</dbReference>
<evidence type="ECO:0000313" key="9">
    <source>
        <dbReference type="Proteomes" id="UP000006844"/>
    </source>
</evidence>
<dbReference type="InterPro" id="IPR036873">
    <property type="entry name" value="Rhodanese-like_dom_sf"/>
</dbReference>